<name>J8PJ62_SACAR</name>
<feature type="transmembrane region" description="Helical" evidence="9">
    <location>
        <begin position="191"/>
        <end position="216"/>
    </location>
</feature>
<evidence type="ECO:0000256" key="9">
    <source>
        <dbReference type="SAM" id="Phobius"/>
    </source>
</evidence>
<feature type="transmembrane region" description="Helical" evidence="9">
    <location>
        <begin position="304"/>
        <end position="328"/>
    </location>
</feature>
<feature type="transmembrane region" description="Helical" evidence="9">
    <location>
        <begin position="272"/>
        <end position="292"/>
    </location>
</feature>
<feature type="compositionally biased region" description="Polar residues" evidence="8">
    <location>
        <begin position="116"/>
        <end position="137"/>
    </location>
</feature>
<gene>
    <name evidence="11" type="ORF">SU7_2805</name>
</gene>
<evidence type="ECO:0000256" key="8">
    <source>
        <dbReference type="SAM" id="MobiDB-lite"/>
    </source>
</evidence>
<evidence type="ECO:0000259" key="10">
    <source>
        <dbReference type="Pfam" id="PF00324"/>
    </source>
</evidence>
<evidence type="ECO:0000256" key="3">
    <source>
        <dbReference type="ARBA" id="ARBA00022448"/>
    </source>
</evidence>
<dbReference type="OrthoDB" id="3900342at2759"/>
<evidence type="ECO:0000256" key="6">
    <source>
        <dbReference type="ARBA" id="ARBA00022989"/>
    </source>
</evidence>
<dbReference type="InterPro" id="IPR004841">
    <property type="entry name" value="AA-permease/SLC12A_dom"/>
</dbReference>
<feature type="compositionally biased region" description="Polar residues" evidence="8">
    <location>
        <begin position="12"/>
        <end position="21"/>
    </location>
</feature>
<keyword evidence="12" id="KW-1185">Reference proteome</keyword>
<keyword evidence="4 9" id="KW-0812">Transmembrane</keyword>
<dbReference type="GO" id="GO:0016020">
    <property type="term" value="C:membrane"/>
    <property type="evidence" value="ECO:0007669"/>
    <property type="project" value="UniProtKB-SubCell"/>
</dbReference>
<dbReference type="Proteomes" id="UP000006968">
    <property type="component" value="Chromosome XIII"/>
</dbReference>
<feature type="domain" description="Amino acid permease/ SLC12A" evidence="10">
    <location>
        <begin position="160"/>
        <end position="625"/>
    </location>
</feature>
<dbReference type="AlphaFoldDB" id="J8PJ62"/>
<organism evidence="11 12">
    <name type="scientific">Saccharomyces arboricola (strain H-6 / AS 2.3317 / CBS 10644)</name>
    <name type="common">Yeast</name>
    <dbReference type="NCBI Taxonomy" id="1160507"/>
    <lineage>
        <taxon>Eukaryota</taxon>
        <taxon>Fungi</taxon>
        <taxon>Dikarya</taxon>
        <taxon>Ascomycota</taxon>
        <taxon>Saccharomycotina</taxon>
        <taxon>Saccharomycetes</taxon>
        <taxon>Saccharomycetales</taxon>
        <taxon>Saccharomycetaceae</taxon>
        <taxon>Saccharomyces</taxon>
    </lineage>
</organism>
<comment type="similarity">
    <text evidence="2">Belongs to the amino acid-polyamine-organocation (APC) superfamily. YAT (TC 2.A.3.10) family.</text>
</comment>
<evidence type="ECO:0000256" key="2">
    <source>
        <dbReference type="ARBA" id="ARBA00006983"/>
    </source>
</evidence>
<reference evidence="11 12" key="1">
    <citation type="journal article" date="2013" name="BMC Genomics">
        <title>High quality de novo sequencing and assembly of the Saccharomyces arboricolus genome.</title>
        <authorList>
            <person name="Liti G."/>
            <person name="Nguyen Ba A.N."/>
            <person name="Blythe M."/>
            <person name="Mueller C.A."/>
            <person name="Bergstroem A."/>
            <person name="Cubillos F.A."/>
            <person name="Dafhnis-Calas F."/>
            <person name="Khoshraftar S."/>
            <person name="Malla S."/>
            <person name="Mehta N."/>
            <person name="Siow C.C."/>
            <person name="Warringer J."/>
            <person name="Moses A.M."/>
            <person name="Louis E.J."/>
            <person name="Nieduszynski C.A."/>
        </authorList>
    </citation>
    <scope>NUCLEOTIDE SEQUENCE [LARGE SCALE GENOMIC DNA]</scope>
    <source>
        <strain evidence="12">H-6 / AS 2.3317 / CBS 10644</strain>
    </source>
</reference>
<feature type="transmembrane region" description="Helical" evidence="9">
    <location>
        <begin position="490"/>
        <end position="509"/>
    </location>
</feature>
<dbReference type="InterPro" id="IPR004762">
    <property type="entry name" value="Amino_acid_permease_fungi"/>
</dbReference>
<feature type="transmembrane region" description="Helical" evidence="9">
    <location>
        <begin position="515"/>
        <end position="540"/>
    </location>
</feature>
<feature type="region of interest" description="Disordered" evidence="8">
    <location>
        <begin position="1"/>
        <end position="21"/>
    </location>
</feature>
<dbReference type="NCBIfam" id="TIGR00913">
    <property type="entry name" value="2A0310"/>
    <property type="match status" value="1"/>
</dbReference>
<evidence type="ECO:0000256" key="5">
    <source>
        <dbReference type="ARBA" id="ARBA00022970"/>
    </source>
</evidence>
<evidence type="ECO:0000256" key="7">
    <source>
        <dbReference type="ARBA" id="ARBA00023136"/>
    </source>
</evidence>
<evidence type="ECO:0000313" key="11">
    <source>
        <dbReference type="EMBL" id="EJS42125.1"/>
    </source>
</evidence>
<proteinExistence type="inferred from homology"/>
<sequence length="670" mass="74359">MTLGNRHHGRNNEGSSSMNVEVNMNGKDMEDVSHYEMKEKIQPKERELDPMGPENEVEYFENTMEKTIENIEYEGTHQRTYLRRFVDSFKRAESSHPNSADSTNCSGNGAAPISMKDSSSQLDNELNPKDSNITVNGVKQPSQEQEPKQENLKKTIKPHHTIMMSLGTGIGTGLLVGNSKVLNNAGPGGLIIGYAIMGSCVYCIIQACGELAVIYSDLVGGFNTYPSFLVDPAMGFSVAWIYCLQWLCVCPLELVTASMTIKYWTVKVNPDVFVVIFYVLIIVINVFGAKGYAEADFFFNCCKILMITGFFILAIIIDCGGAGTDGYIGAKYWRDPGAFRGDTPIQRFKGVVATFVTAAFAFGMSEQLAMTASEQSNPRKAIPSAAKKMIYRILFIFLASLTLVGFLVPYTSDKLLGAAGSATKASPYVIAVSSHGVRVVPHFINAVILLSVLSVANGAFYTSSRILMSLAKQGNAPKCFDYIDREGRPAIAMLVSSLFGVIAFCASSKKEEDVFTWLLAISGLSQLFTWITICLSHIRFRRGMKVQGRSLGEVGYKSQVGVWGSAYSVIMMVLALIAQFWVAISPIGGDGKPSAQSFFENYLAMPILIALYIFYKVWKRDWSLFIPAHKIDLVSHRNIFDEELLRQEDEEYRERLRNGPYWKRVADFWC</sequence>
<dbReference type="HOGENOM" id="CLU_007946_12_0_1"/>
<feature type="transmembrane region" description="Helical" evidence="9">
    <location>
        <begin position="443"/>
        <end position="462"/>
    </location>
</feature>
<feature type="transmembrane region" description="Helical" evidence="9">
    <location>
        <begin position="390"/>
        <end position="410"/>
    </location>
</feature>
<accession>J8PJ62</accession>
<dbReference type="PANTHER" id="PTHR43341">
    <property type="entry name" value="AMINO ACID PERMEASE"/>
    <property type="match status" value="1"/>
</dbReference>
<feature type="transmembrane region" description="Helical" evidence="9">
    <location>
        <begin position="602"/>
        <end position="618"/>
    </location>
</feature>
<dbReference type="Pfam" id="PF00324">
    <property type="entry name" value="AA_permease"/>
    <property type="match status" value="1"/>
</dbReference>
<feature type="region of interest" description="Disordered" evidence="8">
    <location>
        <begin position="93"/>
        <end position="152"/>
    </location>
</feature>
<dbReference type="InterPro" id="IPR004840">
    <property type="entry name" value="Amino_acid_permease_CS"/>
</dbReference>
<dbReference type="EMBL" id="ALIE01000160">
    <property type="protein sequence ID" value="EJS42125.1"/>
    <property type="molecule type" value="Genomic_DNA"/>
</dbReference>
<evidence type="ECO:0000256" key="1">
    <source>
        <dbReference type="ARBA" id="ARBA00004141"/>
    </source>
</evidence>
<protein>
    <submittedName>
        <fullName evidence="11">Gnp1p</fullName>
    </submittedName>
</protein>
<dbReference type="PANTHER" id="PTHR43341:SF17">
    <property type="entry name" value="GENERAL AMINO ACID PERMEASE AGP1-RELATED"/>
    <property type="match status" value="1"/>
</dbReference>
<feature type="transmembrane region" description="Helical" evidence="9">
    <location>
        <begin position="228"/>
        <end position="252"/>
    </location>
</feature>
<dbReference type="PROSITE" id="PS00218">
    <property type="entry name" value="AMINO_ACID_PERMEASE_1"/>
    <property type="match status" value="1"/>
</dbReference>
<comment type="subcellular location">
    <subcellularLocation>
        <location evidence="1">Membrane</location>
        <topology evidence="1">Multi-pass membrane protein</topology>
    </subcellularLocation>
</comment>
<feature type="compositionally biased region" description="Polar residues" evidence="8">
    <location>
        <begin position="95"/>
        <end position="107"/>
    </location>
</feature>
<dbReference type="Gene3D" id="1.20.1740.10">
    <property type="entry name" value="Amino acid/polyamine transporter I"/>
    <property type="match status" value="1"/>
</dbReference>
<dbReference type="GO" id="GO:0015171">
    <property type="term" value="F:amino acid transmembrane transporter activity"/>
    <property type="evidence" value="ECO:0007669"/>
    <property type="project" value="UniProtKB-ARBA"/>
</dbReference>
<evidence type="ECO:0000256" key="4">
    <source>
        <dbReference type="ARBA" id="ARBA00022692"/>
    </source>
</evidence>
<evidence type="ECO:0000313" key="12">
    <source>
        <dbReference type="Proteomes" id="UP000006968"/>
    </source>
</evidence>
<keyword evidence="7 9" id="KW-0472">Membrane</keyword>
<comment type="caution">
    <text evidence="11">The sequence shown here is derived from an EMBL/GenBank/DDBJ whole genome shotgun (WGS) entry which is preliminary data.</text>
</comment>
<feature type="transmembrane region" description="Helical" evidence="9">
    <location>
        <begin position="161"/>
        <end position="179"/>
    </location>
</feature>
<feature type="transmembrane region" description="Helical" evidence="9">
    <location>
        <begin position="560"/>
        <end position="582"/>
    </location>
</feature>
<dbReference type="InterPro" id="IPR050524">
    <property type="entry name" value="APC_YAT"/>
</dbReference>
<keyword evidence="5" id="KW-0029">Amino-acid transport</keyword>
<dbReference type="FunFam" id="1.20.1740.10:FF:000017">
    <property type="entry name" value="Amino acid permease"/>
    <property type="match status" value="1"/>
</dbReference>
<keyword evidence="3" id="KW-0813">Transport</keyword>
<keyword evidence="6 9" id="KW-1133">Transmembrane helix</keyword>